<feature type="region of interest" description="Disordered" evidence="1">
    <location>
        <begin position="1"/>
        <end position="35"/>
    </location>
</feature>
<dbReference type="Proteomes" id="UP000678393">
    <property type="component" value="Unassembled WGS sequence"/>
</dbReference>
<keyword evidence="3" id="KW-1185">Reference proteome</keyword>
<dbReference type="OrthoDB" id="6159701at2759"/>
<comment type="caution">
    <text evidence="2">The sequence shown here is derived from an EMBL/GenBank/DDBJ whole genome shotgun (WGS) entry which is preliminary data.</text>
</comment>
<dbReference type="AlphaFoldDB" id="A0A8S3YZ76"/>
<evidence type="ECO:0000313" key="2">
    <source>
        <dbReference type="EMBL" id="CAG5120995.1"/>
    </source>
</evidence>
<sequence>MIFKMSDREEDDSDSSRRTKLNGLSNRDTEDAHDRNLEETLNAFLASSLLSPDADSLADISQVAGEYTSLNNTIDELNRYLDRWDERHEQLRAHIREAMRASEEENEYVEESDDIGAGQHRQHER</sequence>
<feature type="region of interest" description="Disordered" evidence="1">
    <location>
        <begin position="100"/>
        <end position="125"/>
    </location>
</feature>
<name>A0A8S3YZ76_9EUPU</name>
<gene>
    <name evidence="2" type="ORF">CUNI_LOCUS6553</name>
</gene>
<proteinExistence type="predicted"/>
<evidence type="ECO:0000256" key="1">
    <source>
        <dbReference type="SAM" id="MobiDB-lite"/>
    </source>
</evidence>
<evidence type="ECO:0000313" key="3">
    <source>
        <dbReference type="Proteomes" id="UP000678393"/>
    </source>
</evidence>
<organism evidence="2 3">
    <name type="scientific">Candidula unifasciata</name>
    <dbReference type="NCBI Taxonomy" id="100452"/>
    <lineage>
        <taxon>Eukaryota</taxon>
        <taxon>Metazoa</taxon>
        <taxon>Spiralia</taxon>
        <taxon>Lophotrochozoa</taxon>
        <taxon>Mollusca</taxon>
        <taxon>Gastropoda</taxon>
        <taxon>Heterobranchia</taxon>
        <taxon>Euthyneura</taxon>
        <taxon>Panpulmonata</taxon>
        <taxon>Eupulmonata</taxon>
        <taxon>Stylommatophora</taxon>
        <taxon>Helicina</taxon>
        <taxon>Helicoidea</taxon>
        <taxon>Geomitridae</taxon>
        <taxon>Candidula</taxon>
    </lineage>
</organism>
<accession>A0A8S3YZ76</accession>
<reference evidence="2" key="1">
    <citation type="submission" date="2021-04" db="EMBL/GenBank/DDBJ databases">
        <authorList>
            <consortium name="Molecular Ecology Group"/>
        </authorList>
    </citation>
    <scope>NUCLEOTIDE SEQUENCE</scope>
</reference>
<feature type="compositionally biased region" description="Acidic residues" evidence="1">
    <location>
        <begin position="104"/>
        <end position="114"/>
    </location>
</feature>
<dbReference type="EMBL" id="CAJHNH020001002">
    <property type="protein sequence ID" value="CAG5120995.1"/>
    <property type="molecule type" value="Genomic_DNA"/>
</dbReference>
<protein>
    <submittedName>
        <fullName evidence="2">Uncharacterized protein</fullName>
    </submittedName>
</protein>
<dbReference type="Pfam" id="PF03670">
    <property type="entry name" value="UPF0184"/>
    <property type="match status" value="1"/>
</dbReference>